<keyword evidence="6 7" id="KW-0676">Redox-active center</keyword>
<keyword evidence="2 7" id="KW-0285">Flavoprotein</keyword>
<dbReference type="RefSeq" id="WP_367680801.1">
    <property type="nucleotide sequence ID" value="NZ_OZ060371.1"/>
</dbReference>
<comment type="catalytic activity">
    <reaction evidence="7">
        <text>[thioredoxin]-dithiol + NADP(+) = [thioredoxin]-disulfide + NADPH + H(+)</text>
        <dbReference type="Rhea" id="RHEA:20345"/>
        <dbReference type="Rhea" id="RHEA-COMP:10698"/>
        <dbReference type="Rhea" id="RHEA-COMP:10700"/>
        <dbReference type="ChEBI" id="CHEBI:15378"/>
        <dbReference type="ChEBI" id="CHEBI:29950"/>
        <dbReference type="ChEBI" id="CHEBI:50058"/>
        <dbReference type="ChEBI" id="CHEBI:57783"/>
        <dbReference type="ChEBI" id="CHEBI:58349"/>
        <dbReference type="EC" id="1.8.1.9"/>
    </reaction>
</comment>
<dbReference type="InterPro" id="IPR023753">
    <property type="entry name" value="FAD/NAD-binding_dom"/>
</dbReference>
<dbReference type="PRINTS" id="PR00469">
    <property type="entry name" value="PNDRDTASEII"/>
</dbReference>
<evidence type="ECO:0000256" key="1">
    <source>
        <dbReference type="ARBA" id="ARBA00009333"/>
    </source>
</evidence>
<organism evidence="10">
    <name type="scientific">Buchnera aphidicola</name>
    <name type="common">Anoecia corni</name>
    <dbReference type="NCBI Taxonomy" id="2994477"/>
    <lineage>
        <taxon>Bacteria</taxon>
        <taxon>Pseudomonadati</taxon>
        <taxon>Pseudomonadota</taxon>
        <taxon>Gammaproteobacteria</taxon>
        <taxon>Enterobacterales</taxon>
        <taxon>Erwiniaceae</taxon>
        <taxon>Buchnera</taxon>
    </lineage>
</organism>
<keyword evidence="4 7" id="KW-0560">Oxidoreductase</keyword>
<evidence type="ECO:0000256" key="4">
    <source>
        <dbReference type="ARBA" id="ARBA00023002"/>
    </source>
</evidence>
<dbReference type="GO" id="GO:0005737">
    <property type="term" value="C:cytoplasm"/>
    <property type="evidence" value="ECO:0007669"/>
    <property type="project" value="InterPro"/>
</dbReference>
<gene>
    <name evidence="10" type="primary">trxB</name>
    <name evidence="10" type="ORF">BUANCORI2928_249</name>
</gene>
<name>A0AAT9IH89_9GAMM</name>
<dbReference type="PRINTS" id="PR00368">
    <property type="entry name" value="FADPNR"/>
</dbReference>
<evidence type="ECO:0000256" key="2">
    <source>
        <dbReference type="ARBA" id="ARBA00022630"/>
    </source>
</evidence>
<dbReference type="NCBIfam" id="TIGR01292">
    <property type="entry name" value="TRX_reduct"/>
    <property type="match status" value="1"/>
</dbReference>
<reference evidence="10" key="1">
    <citation type="submission" date="2024-06" db="EMBL/GenBank/DDBJ databases">
        <authorList>
            <person name="Manzano-Marin A."/>
            <person name="Manzano-Marin A."/>
            <person name="Alejandro Manzano Marin A."/>
        </authorList>
    </citation>
    <scope>NUCLEOTIDE SEQUENCE</scope>
    <source>
        <strain evidence="10">Ancorni-2928</strain>
    </source>
</reference>
<dbReference type="InterPro" id="IPR050097">
    <property type="entry name" value="Ferredoxin-NADP_redctase_2"/>
</dbReference>
<evidence type="ECO:0000256" key="3">
    <source>
        <dbReference type="ARBA" id="ARBA00022827"/>
    </source>
</evidence>
<sequence length="317" mass="35032">METKNTSLLILGSGPAGYTASIYASRANLFPILITGNIVGGQLTTTYTIENWPGDFSTLSGIDLMDRMHKHAKKFKVDIINDEILEVDFLTKPFYLIGRTFCYRTDALIIATGASPRYLGISSENKFKGKGVSTCAVCDGFFYVKKDVVVIGGGNTAVEEALFLSKIARKVFIVHRNKYFSAESILLYQLKKKVKEKKIILYTNFIVDEILGTKEEVTGIKIKSNINNNEFITINVAAVFIAIGHTPNTKIFKNHLKMKNEYISVNFGIHSGFTKTSTEGIFAAGDVIDHVYRQAITSSATGCMAALDAEKYLNAKK</sequence>
<keyword evidence="3 7" id="KW-0274">FAD</keyword>
<dbReference type="Gene3D" id="3.50.50.60">
    <property type="entry name" value="FAD/NAD(P)-binding domain"/>
    <property type="match status" value="2"/>
</dbReference>
<evidence type="ECO:0000256" key="6">
    <source>
        <dbReference type="ARBA" id="ARBA00023284"/>
    </source>
</evidence>
<evidence type="ECO:0000256" key="8">
    <source>
        <dbReference type="RuleBase" id="RU003881"/>
    </source>
</evidence>
<comment type="similarity">
    <text evidence="1 7">Belongs to the class-II pyridine nucleotide-disulfide oxidoreductase family.</text>
</comment>
<dbReference type="GO" id="GO:0004791">
    <property type="term" value="F:thioredoxin-disulfide reductase (NADPH) activity"/>
    <property type="evidence" value="ECO:0007669"/>
    <property type="project" value="UniProtKB-UniRule"/>
</dbReference>
<keyword evidence="8" id="KW-0521">NADP</keyword>
<protein>
    <recommendedName>
        <fullName evidence="7">Thioredoxin reductase</fullName>
        <ecNumber evidence="7">1.8.1.9</ecNumber>
    </recommendedName>
</protein>
<dbReference type="InterPro" id="IPR036188">
    <property type="entry name" value="FAD/NAD-bd_sf"/>
</dbReference>
<comment type="cofactor">
    <cofactor evidence="8">
        <name>FAD</name>
        <dbReference type="ChEBI" id="CHEBI:57692"/>
    </cofactor>
    <text evidence="8">Binds 1 FAD per subunit.</text>
</comment>
<evidence type="ECO:0000259" key="9">
    <source>
        <dbReference type="Pfam" id="PF07992"/>
    </source>
</evidence>
<dbReference type="SUPFAM" id="SSF51905">
    <property type="entry name" value="FAD/NAD(P)-binding domain"/>
    <property type="match status" value="1"/>
</dbReference>
<keyword evidence="5" id="KW-1015">Disulfide bond</keyword>
<comment type="subunit">
    <text evidence="7">Homodimer.</text>
</comment>
<dbReference type="EMBL" id="OZ060371">
    <property type="protein sequence ID" value="CAL4043098.1"/>
    <property type="molecule type" value="Genomic_DNA"/>
</dbReference>
<dbReference type="InterPro" id="IPR005982">
    <property type="entry name" value="Thioredox_Rdtase"/>
</dbReference>
<dbReference type="AlphaFoldDB" id="A0AAT9IH89"/>
<evidence type="ECO:0000313" key="10">
    <source>
        <dbReference type="EMBL" id="CAL4043098.1"/>
    </source>
</evidence>
<dbReference type="PROSITE" id="PS00573">
    <property type="entry name" value="PYRIDINE_REDOX_2"/>
    <property type="match status" value="1"/>
</dbReference>
<accession>A0AAT9IH89</accession>
<evidence type="ECO:0000256" key="7">
    <source>
        <dbReference type="RuleBase" id="RU003880"/>
    </source>
</evidence>
<evidence type="ECO:0000256" key="5">
    <source>
        <dbReference type="ARBA" id="ARBA00023157"/>
    </source>
</evidence>
<dbReference type="PANTHER" id="PTHR48105">
    <property type="entry name" value="THIOREDOXIN REDUCTASE 1-RELATED-RELATED"/>
    <property type="match status" value="1"/>
</dbReference>
<dbReference type="Pfam" id="PF07992">
    <property type="entry name" value="Pyr_redox_2"/>
    <property type="match status" value="1"/>
</dbReference>
<dbReference type="GO" id="GO:0019430">
    <property type="term" value="P:removal of superoxide radicals"/>
    <property type="evidence" value="ECO:0007669"/>
    <property type="project" value="UniProtKB-UniRule"/>
</dbReference>
<dbReference type="InterPro" id="IPR008255">
    <property type="entry name" value="Pyr_nucl-diS_OxRdtase_2_AS"/>
</dbReference>
<proteinExistence type="inferred from homology"/>
<feature type="domain" description="FAD/NAD(P)-binding" evidence="9">
    <location>
        <begin position="7"/>
        <end position="302"/>
    </location>
</feature>
<dbReference type="EC" id="1.8.1.9" evidence="7"/>